<protein>
    <recommendedName>
        <fullName evidence="3">Peptidase A1 domain-containing protein</fullName>
    </recommendedName>
</protein>
<keyword evidence="2" id="KW-0732">Signal</keyword>
<sequence>MASPFTLINLLLLSQTLLFFSSQLNVAYVYAAATDHYNVIDPNWLLPKSNCSTSTGGSTVGSQKLRVTYRYGPCSPNGKGKEIPTSDQILLHDTTRVHSMNGRMSQLHLHPTAENDNIISNSSRSIGNGNYVVTIGFGTPKRDYNVIFDTGSDITWIQCQPCSQSCYSQHEPLFDPSLSSSYSKGSCKSYNIDNQYLIQYGDGSYSSGLFGCDTLTLEPSDVITNFQFGCAQNSSDGFGEAAGMLGLGQGQLSLVSQTASKFGKIFLYCLPTSTSSPWISIIWGSCKVFFFTKIYATNKKTRQSLLFSQTCWDNHCWQEIKHFPICV</sequence>
<gene>
    <name evidence="4" type="ORF">F0562_012124</name>
</gene>
<evidence type="ECO:0000259" key="3">
    <source>
        <dbReference type="PROSITE" id="PS51767"/>
    </source>
</evidence>
<dbReference type="GO" id="GO:0004190">
    <property type="term" value="F:aspartic-type endopeptidase activity"/>
    <property type="evidence" value="ECO:0007669"/>
    <property type="project" value="InterPro"/>
</dbReference>
<feature type="chain" id="PRO_5023827370" description="Peptidase A1 domain-containing protein" evidence="2">
    <location>
        <begin position="32"/>
        <end position="327"/>
    </location>
</feature>
<dbReference type="EMBL" id="CM018048">
    <property type="protein sequence ID" value="KAA8521466.1"/>
    <property type="molecule type" value="Genomic_DNA"/>
</dbReference>
<dbReference type="PROSITE" id="PS00141">
    <property type="entry name" value="ASP_PROTEASE"/>
    <property type="match status" value="1"/>
</dbReference>
<evidence type="ECO:0000313" key="5">
    <source>
        <dbReference type="Proteomes" id="UP000325577"/>
    </source>
</evidence>
<dbReference type="InterPro" id="IPR032861">
    <property type="entry name" value="TAXi_N"/>
</dbReference>
<accession>A0A5J4ZUD4</accession>
<proteinExistence type="inferred from homology"/>
<dbReference type="Gene3D" id="2.40.70.10">
    <property type="entry name" value="Acid Proteases"/>
    <property type="match status" value="1"/>
</dbReference>
<dbReference type="InterPro" id="IPR001969">
    <property type="entry name" value="Aspartic_peptidase_AS"/>
</dbReference>
<feature type="signal peptide" evidence="2">
    <location>
        <begin position="1"/>
        <end position="31"/>
    </location>
</feature>
<comment type="similarity">
    <text evidence="1">Belongs to the peptidase A1 family.</text>
</comment>
<dbReference type="InterPro" id="IPR033121">
    <property type="entry name" value="PEPTIDASE_A1"/>
</dbReference>
<dbReference type="PANTHER" id="PTHR13683:SF750">
    <property type="entry name" value="ASPARTYL PROTEASE AED1"/>
    <property type="match status" value="1"/>
</dbReference>
<dbReference type="Pfam" id="PF14543">
    <property type="entry name" value="TAXi_N"/>
    <property type="match status" value="1"/>
</dbReference>
<dbReference type="InterPro" id="IPR001461">
    <property type="entry name" value="Aspartic_peptidase_A1"/>
</dbReference>
<dbReference type="SUPFAM" id="SSF50630">
    <property type="entry name" value="Acid proteases"/>
    <property type="match status" value="1"/>
</dbReference>
<dbReference type="GO" id="GO:0006508">
    <property type="term" value="P:proteolysis"/>
    <property type="evidence" value="ECO:0007669"/>
    <property type="project" value="InterPro"/>
</dbReference>
<dbReference type="Proteomes" id="UP000325577">
    <property type="component" value="Linkage Group LG5"/>
</dbReference>
<reference evidence="4 5" key="1">
    <citation type="submission" date="2019-09" db="EMBL/GenBank/DDBJ databases">
        <title>A chromosome-level genome assembly of the Chinese tupelo Nyssa sinensis.</title>
        <authorList>
            <person name="Yang X."/>
            <person name="Kang M."/>
            <person name="Yang Y."/>
            <person name="Xiong H."/>
            <person name="Wang M."/>
            <person name="Zhang Z."/>
            <person name="Wang Z."/>
            <person name="Wu H."/>
            <person name="Ma T."/>
            <person name="Liu J."/>
            <person name="Xi Z."/>
        </authorList>
    </citation>
    <scope>NUCLEOTIDE SEQUENCE [LARGE SCALE GENOMIC DNA]</scope>
    <source>
        <strain evidence="4">J267</strain>
        <tissue evidence="4">Leaf</tissue>
    </source>
</reference>
<dbReference type="OrthoDB" id="771136at2759"/>
<dbReference type="InterPro" id="IPR021109">
    <property type="entry name" value="Peptidase_aspartic_dom_sf"/>
</dbReference>
<organism evidence="4 5">
    <name type="scientific">Nyssa sinensis</name>
    <dbReference type="NCBI Taxonomy" id="561372"/>
    <lineage>
        <taxon>Eukaryota</taxon>
        <taxon>Viridiplantae</taxon>
        <taxon>Streptophyta</taxon>
        <taxon>Embryophyta</taxon>
        <taxon>Tracheophyta</taxon>
        <taxon>Spermatophyta</taxon>
        <taxon>Magnoliopsida</taxon>
        <taxon>eudicotyledons</taxon>
        <taxon>Gunneridae</taxon>
        <taxon>Pentapetalae</taxon>
        <taxon>asterids</taxon>
        <taxon>Cornales</taxon>
        <taxon>Nyssaceae</taxon>
        <taxon>Nyssa</taxon>
    </lineage>
</organism>
<name>A0A5J4ZUD4_9ASTE</name>
<evidence type="ECO:0000256" key="1">
    <source>
        <dbReference type="ARBA" id="ARBA00007447"/>
    </source>
</evidence>
<evidence type="ECO:0000313" key="4">
    <source>
        <dbReference type="EMBL" id="KAA8521466.1"/>
    </source>
</evidence>
<keyword evidence="5" id="KW-1185">Reference proteome</keyword>
<evidence type="ECO:0000256" key="2">
    <source>
        <dbReference type="SAM" id="SignalP"/>
    </source>
</evidence>
<dbReference type="PANTHER" id="PTHR13683">
    <property type="entry name" value="ASPARTYL PROTEASES"/>
    <property type="match status" value="1"/>
</dbReference>
<feature type="domain" description="Peptidase A1" evidence="3">
    <location>
        <begin position="131"/>
        <end position="327"/>
    </location>
</feature>
<dbReference type="PROSITE" id="PS51767">
    <property type="entry name" value="PEPTIDASE_A1"/>
    <property type="match status" value="1"/>
</dbReference>
<dbReference type="AlphaFoldDB" id="A0A5J4ZUD4"/>